<name>A0A848RJ51_9FIRM</name>
<keyword evidence="3" id="KW-1185">Reference proteome</keyword>
<feature type="transmembrane region" description="Helical" evidence="1">
    <location>
        <begin position="5"/>
        <end position="21"/>
    </location>
</feature>
<evidence type="ECO:0000313" key="2">
    <source>
        <dbReference type="EMBL" id="NMW85439.1"/>
    </source>
</evidence>
<organism evidence="2 3">
    <name type="scientific">Peptoniphilus faecalis</name>
    <dbReference type="NCBI Taxonomy" id="2731255"/>
    <lineage>
        <taxon>Bacteria</taxon>
        <taxon>Bacillati</taxon>
        <taxon>Bacillota</taxon>
        <taxon>Tissierellia</taxon>
        <taxon>Tissierellales</taxon>
        <taxon>Peptoniphilaceae</taxon>
        <taxon>Peptoniphilus</taxon>
    </lineage>
</organism>
<keyword evidence="1" id="KW-0812">Transmembrane</keyword>
<keyword evidence="1" id="KW-0472">Membrane</keyword>
<evidence type="ECO:0000313" key="3">
    <source>
        <dbReference type="Proteomes" id="UP000568273"/>
    </source>
</evidence>
<accession>A0A848RJ51</accession>
<comment type="caution">
    <text evidence="2">The sequence shown here is derived from an EMBL/GenBank/DDBJ whole genome shotgun (WGS) entry which is preliminary data.</text>
</comment>
<evidence type="ECO:0000256" key="1">
    <source>
        <dbReference type="SAM" id="Phobius"/>
    </source>
</evidence>
<dbReference type="AlphaFoldDB" id="A0A848RJ51"/>
<dbReference type="RefSeq" id="WP_169969464.1">
    <property type="nucleotide sequence ID" value="NZ_JABDSR010000008.1"/>
</dbReference>
<gene>
    <name evidence="2" type="ORF">HKO22_06795</name>
</gene>
<dbReference type="EMBL" id="JABDSR010000008">
    <property type="protein sequence ID" value="NMW85439.1"/>
    <property type="molecule type" value="Genomic_DNA"/>
</dbReference>
<protein>
    <submittedName>
        <fullName evidence="2">Uncharacterized protein</fullName>
    </submittedName>
</protein>
<keyword evidence="1" id="KW-1133">Transmembrane helix</keyword>
<sequence>MKKNILILIAICFLGVFIYLLNQPKKINEVNVRAVYTYINDDGDSASSVGIIGGSDGDDNTSVPLDIAEGRIVLFSDGTAKINYSIVLGESKVFTSRGLLKFYDDSSNIVDEIQLNTSSDQKENAHKLEKRIKINQEAQTVELSVEVIDENTNYVLESLGGAQKLK</sequence>
<proteinExistence type="predicted"/>
<reference evidence="2" key="1">
    <citation type="submission" date="2020-04" db="EMBL/GenBank/DDBJ databases">
        <title>Peptoniphilus sp. nov. isolated from swine feces.</title>
        <authorList>
            <person name="Ryu S.W."/>
        </authorList>
    </citation>
    <scope>NUCLEOTIDE SEQUENCE [LARGE SCALE GENOMIC DNA]</scope>
    <source>
        <strain evidence="2">AGMB00490</strain>
    </source>
</reference>
<dbReference type="Proteomes" id="UP000568273">
    <property type="component" value="Unassembled WGS sequence"/>
</dbReference>